<keyword evidence="2" id="KW-0675">Receptor</keyword>
<organism evidence="2 3">
    <name type="scientific">Vespula squamosa</name>
    <name type="common">Southern yellow jacket</name>
    <name type="synonym">Wasp</name>
    <dbReference type="NCBI Taxonomy" id="30214"/>
    <lineage>
        <taxon>Eukaryota</taxon>
        <taxon>Metazoa</taxon>
        <taxon>Ecdysozoa</taxon>
        <taxon>Arthropoda</taxon>
        <taxon>Hexapoda</taxon>
        <taxon>Insecta</taxon>
        <taxon>Pterygota</taxon>
        <taxon>Neoptera</taxon>
        <taxon>Endopterygota</taxon>
        <taxon>Hymenoptera</taxon>
        <taxon>Apocrita</taxon>
        <taxon>Aculeata</taxon>
        <taxon>Vespoidea</taxon>
        <taxon>Vespidae</taxon>
        <taxon>Vespinae</taxon>
        <taxon>Vespula</taxon>
    </lineage>
</organism>
<protein>
    <submittedName>
        <fullName evidence="2">Aryl hydrocarbon receptor</fullName>
    </submittedName>
</protein>
<feature type="region of interest" description="Disordered" evidence="1">
    <location>
        <begin position="1"/>
        <end position="22"/>
    </location>
</feature>
<accession>A0ABD2B7J9</accession>
<sequence length="159" mass="18624">MFNVGSENRKRYHKEPSSCNDPSNPVTCASFFLVMHKDKEENSHHDSHYRARELAALAAYDHHHLDGEMFLQKTPISQREKFFRFETLLTFPLIRATKKRLVIRLIDRSKKEISILVSGIERFSADINLRRGGFLCYPQHRELPWLSSGKHLEMISNMP</sequence>
<gene>
    <name evidence="2" type="ORF">V1478_006344</name>
</gene>
<dbReference type="AlphaFoldDB" id="A0ABD2B7J9"/>
<proteinExistence type="predicted"/>
<dbReference type="EMBL" id="JAUDFV010000132">
    <property type="protein sequence ID" value="KAL2728712.1"/>
    <property type="molecule type" value="Genomic_DNA"/>
</dbReference>
<keyword evidence="3" id="KW-1185">Reference proteome</keyword>
<evidence type="ECO:0000256" key="1">
    <source>
        <dbReference type="SAM" id="MobiDB-lite"/>
    </source>
</evidence>
<name>A0ABD2B7J9_VESSQ</name>
<comment type="caution">
    <text evidence="2">The sequence shown here is derived from an EMBL/GenBank/DDBJ whole genome shotgun (WGS) entry which is preliminary data.</text>
</comment>
<evidence type="ECO:0000313" key="3">
    <source>
        <dbReference type="Proteomes" id="UP001607302"/>
    </source>
</evidence>
<evidence type="ECO:0000313" key="2">
    <source>
        <dbReference type="EMBL" id="KAL2728712.1"/>
    </source>
</evidence>
<dbReference type="Proteomes" id="UP001607302">
    <property type="component" value="Unassembled WGS sequence"/>
</dbReference>
<reference evidence="2 3" key="1">
    <citation type="journal article" date="2024" name="Ann. Entomol. Soc. Am.">
        <title>Genomic analyses of the southern and eastern yellowjacket wasps (Hymenoptera: Vespidae) reveal evolutionary signatures of social life.</title>
        <authorList>
            <person name="Catto M.A."/>
            <person name="Caine P.B."/>
            <person name="Orr S.E."/>
            <person name="Hunt B.G."/>
            <person name="Goodisman M.A.D."/>
        </authorList>
    </citation>
    <scope>NUCLEOTIDE SEQUENCE [LARGE SCALE GENOMIC DNA]</scope>
    <source>
        <strain evidence="2">233</strain>
        <tissue evidence="2">Head and thorax</tissue>
    </source>
</reference>